<comment type="subcellular location">
    <subcellularLocation>
        <location evidence="11">Cytoplasm</location>
    </subcellularLocation>
</comment>
<dbReference type="InterPro" id="IPR002582">
    <property type="entry name" value="ACPS"/>
</dbReference>
<dbReference type="GO" id="GO:0006633">
    <property type="term" value="P:fatty acid biosynthetic process"/>
    <property type="evidence" value="ECO:0007669"/>
    <property type="project" value="UniProtKB-UniRule"/>
</dbReference>
<feature type="binding site" evidence="11">
    <location>
        <position position="8"/>
    </location>
    <ligand>
        <name>Mg(2+)</name>
        <dbReference type="ChEBI" id="CHEBI:18420"/>
    </ligand>
</feature>
<evidence type="ECO:0000256" key="7">
    <source>
        <dbReference type="ARBA" id="ARBA00022832"/>
    </source>
</evidence>
<evidence type="ECO:0000259" key="12">
    <source>
        <dbReference type="Pfam" id="PF01648"/>
    </source>
</evidence>
<dbReference type="AlphaFoldDB" id="A0A170RTE2"/>
<dbReference type="NCBIfam" id="TIGR00516">
    <property type="entry name" value="acpS"/>
    <property type="match status" value="1"/>
</dbReference>
<dbReference type="HAMAP" id="MF_00101">
    <property type="entry name" value="AcpS"/>
    <property type="match status" value="1"/>
</dbReference>
<dbReference type="GO" id="GO:0000287">
    <property type="term" value="F:magnesium ion binding"/>
    <property type="evidence" value="ECO:0007669"/>
    <property type="project" value="UniProtKB-UniRule"/>
</dbReference>
<dbReference type="PANTHER" id="PTHR12215">
    <property type="entry name" value="PHOSPHOPANTETHEINE TRANSFERASE"/>
    <property type="match status" value="1"/>
</dbReference>
<comment type="function">
    <text evidence="11">Transfers the 4'-phosphopantetheine moiety from coenzyme A to a Ser of acyl-carrier-protein.</text>
</comment>
<protein>
    <recommendedName>
        <fullName evidence="11">Holo-[acyl-carrier-protein] synthase</fullName>
        <shortName evidence="11">Holo-ACP synthase</shortName>
        <ecNumber evidence="11">2.7.8.7</ecNumber>
    </recommendedName>
    <alternativeName>
        <fullName evidence="11">4'-phosphopantetheinyl transferase AcpS</fullName>
    </alternativeName>
</protein>
<dbReference type="EC" id="2.7.8.7" evidence="11"/>
<dbReference type="STRING" id="779.GCA_002019755_00380"/>
<evidence type="ECO:0000313" key="13">
    <source>
        <dbReference type="EMBL" id="GAT77184.1"/>
    </source>
</evidence>
<keyword evidence="5 11" id="KW-0808">Transferase</keyword>
<comment type="similarity">
    <text evidence="11">Belongs to the P-Pant transferase superfamily. AcpS family.</text>
</comment>
<evidence type="ECO:0000256" key="8">
    <source>
        <dbReference type="ARBA" id="ARBA00022842"/>
    </source>
</evidence>
<evidence type="ECO:0000256" key="11">
    <source>
        <dbReference type="HAMAP-Rule" id="MF_00101"/>
    </source>
</evidence>
<dbReference type="Pfam" id="PF01648">
    <property type="entry name" value="ACPS"/>
    <property type="match status" value="1"/>
</dbReference>
<evidence type="ECO:0000313" key="14">
    <source>
        <dbReference type="Proteomes" id="UP000092677"/>
    </source>
</evidence>
<dbReference type="SUPFAM" id="SSF56214">
    <property type="entry name" value="4'-phosphopantetheinyl transferase"/>
    <property type="match status" value="1"/>
</dbReference>
<dbReference type="GO" id="GO:0008897">
    <property type="term" value="F:holo-[acyl-carrier-protein] synthase activity"/>
    <property type="evidence" value="ECO:0007669"/>
    <property type="project" value="UniProtKB-UniRule"/>
</dbReference>
<dbReference type="Proteomes" id="UP000092677">
    <property type="component" value="Unassembled WGS sequence"/>
</dbReference>
<keyword evidence="4 11" id="KW-0444">Lipid biosynthesis</keyword>
<dbReference type="GO" id="GO:0019878">
    <property type="term" value="P:lysine biosynthetic process via aminoadipic acid"/>
    <property type="evidence" value="ECO:0007669"/>
    <property type="project" value="TreeGrafter"/>
</dbReference>
<dbReference type="InterPro" id="IPR037143">
    <property type="entry name" value="4-PPantetheinyl_Trfase_dom_sf"/>
</dbReference>
<name>A0A170RTE2_EHRRU</name>
<feature type="domain" description="4'-phosphopantetheinyl transferase" evidence="12">
    <location>
        <begin position="4"/>
        <end position="116"/>
    </location>
</feature>
<keyword evidence="9 11" id="KW-0443">Lipid metabolism</keyword>
<evidence type="ECO:0000256" key="3">
    <source>
        <dbReference type="ARBA" id="ARBA00022490"/>
    </source>
</evidence>
<dbReference type="PANTHER" id="PTHR12215:SF10">
    <property type="entry name" value="L-AMINOADIPATE-SEMIALDEHYDE DEHYDROGENASE-PHOSPHOPANTETHEINYL TRANSFERASE"/>
    <property type="match status" value="1"/>
</dbReference>
<comment type="catalytic activity">
    <reaction evidence="11">
        <text>apo-[ACP] + CoA = holo-[ACP] + adenosine 3',5'-bisphosphate + H(+)</text>
        <dbReference type="Rhea" id="RHEA:12068"/>
        <dbReference type="Rhea" id="RHEA-COMP:9685"/>
        <dbReference type="Rhea" id="RHEA-COMP:9690"/>
        <dbReference type="ChEBI" id="CHEBI:15378"/>
        <dbReference type="ChEBI" id="CHEBI:29999"/>
        <dbReference type="ChEBI" id="CHEBI:57287"/>
        <dbReference type="ChEBI" id="CHEBI:58343"/>
        <dbReference type="ChEBI" id="CHEBI:64479"/>
        <dbReference type="EC" id="2.7.8.7"/>
    </reaction>
</comment>
<dbReference type="NCBIfam" id="TIGR00556">
    <property type="entry name" value="pantethn_trn"/>
    <property type="match status" value="1"/>
</dbReference>
<gene>
    <name evidence="11 13" type="primary">acpS</name>
    <name evidence="13" type="ORF">EHRUM2_03960</name>
</gene>
<keyword evidence="10 11" id="KW-0275">Fatty acid biosynthesis</keyword>
<dbReference type="NCBIfam" id="NF011253">
    <property type="entry name" value="PRK14659.1"/>
    <property type="match status" value="1"/>
</dbReference>
<keyword evidence="3 11" id="KW-0963">Cytoplasm</keyword>
<feature type="binding site" evidence="11">
    <location>
        <position position="60"/>
    </location>
    <ligand>
        <name>Mg(2+)</name>
        <dbReference type="ChEBI" id="CHEBI:18420"/>
    </ligand>
</feature>
<dbReference type="InterPro" id="IPR004568">
    <property type="entry name" value="Ppantetheine-prot_Trfase_dom"/>
</dbReference>
<dbReference type="GO" id="GO:0005829">
    <property type="term" value="C:cytosol"/>
    <property type="evidence" value="ECO:0007669"/>
    <property type="project" value="TreeGrafter"/>
</dbReference>
<dbReference type="InterPro" id="IPR008278">
    <property type="entry name" value="4-PPantetheinyl_Trfase_dom"/>
</dbReference>
<reference evidence="14" key="1">
    <citation type="submission" date="2016-05" db="EMBL/GenBank/DDBJ databases">
        <title>Draft genome sequences of four strains of Ehrlichia ruminantium, a tick-borne pathogen of ruminants, isolated from Zimbabwe, The Gambia and Ghana.</title>
        <authorList>
            <person name="Nakao R."/>
            <person name="Jongejan F."/>
            <person name="Sugimoto C."/>
        </authorList>
    </citation>
    <scope>NUCLEOTIDE SEQUENCE [LARGE SCALE GENOMIC DNA]</scope>
    <source>
        <strain evidence="14">Kerr Seringe</strain>
    </source>
</reference>
<dbReference type="InterPro" id="IPR050559">
    <property type="entry name" value="P-Pant_transferase_sf"/>
</dbReference>
<evidence type="ECO:0000256" key="9">
    <source>
        <dbReference type="ARBA" id="ARBA00023098"/>
    </source>
</evidence>
<evidence type="ECO:0000256" key="2">
    <source>
        <dbReference type="ARBA" id="ARBA00010990"/>
    </source>
</evidence>
<evidence type="ECO:0000256" key="1">
    <source>
        <dbReference type="ARBA" id="ARBA00001946"/>
    </source>
</evidence>
<organism evidence="13 14">
    <name type="scientific">Ehrlichia ruminantium</name>
    <name type="common">heartwater rickettsia</name>
    <name type="synonym">Cowdria ruminantium</name>
    <dbReference type="NCBI Taxonomy" id="779"/>
    <lineage>
        <taxon>Bacteria</taxon>
        <taxon>Pseudomonadati</taxon>
        <taxon>Pseudomonadota</taxon>
        <taxon>Alphaproteobacteria</taxon>
        <taxon>Rickettsiales</taxon>
        <taxon>Anaplasmataceae</taxon>
        <taxon>Ehrlichia</taxon>
    </lineage>
</organism>
<evidence type="ECO:0000256" key="4">
    <source>
        <dbReference type="ARBA" id="ARBA00022516"/>
    </source>
</evidence>
<dbReference type="RefSeq" id="WP_065432543.1">
    <property type="nucleotide sequence ID" value="NZ_BDDL01000047.1"/>
</dbReference>
<keyword evidence="6 11" id="KW-0479">Metal-binding</keyword>
<comment type="cofactor">
    <cofactor evidence="1 11">
        <name>Mg(2+)</name>
        <dbReference type="ChEBI" id="CHEBI:18420"/>
    </cofactor>
</comment>
<dbReference type="Gene3D" id="3.90.470.20">
    <property type="entry name" value="4'-phosphopantetheinyl transferase domain"/>
    <property type="match status" value="1"/>
</dbReference>
<evidence type="ECO:0000256" key="5">
    <source>
        <dbReference type="ARBA" id="ARBA00022679"/>
    </source>
</evidence>
<keyword evidence="7 11" id="KW-0276">Fatty acid metabolism</keyword>
<comment type="similarity">
    <text evidence="2">Belongs to the P-Pant transferase superfamily. Gsp/Sfp/HetI/AcpT family.</text>
</comment>
<evidence type="ECO:0000256" key="10">
    <source>
        <dbReference type="ARBA" id="ARBA00023160"/>
    </source>
</evidence>
<keyword evidence="8 11" id="KW-0460">Magnesium</keyword>
<accession>A0A170RTE2</accession>
<dbReference type="EMBL" id="BDDL01000047">
    <property type="protein sequence ID" value="GAT77184.1"/>
    <property type="molecule type" value="Genomic_DNA"/>
</dbReference>
<comment type="caution">
    <text evidence="13">The sequence shown here is derived from an EMBL/GenBank/DDBJ whole genome shotgun (WGS) entry which is preliminary data.</text>
</comment>
<sequence>MIVGIGIDIVYIPRILNLWKKFGNKFLKKVFSQEEIKDSNKYTSCEGKARHFAKRFAAKEAYVKALGIGFGKSIKMSDITTYNTLHGKPQITVKKSNIDYKAELSLSDDTDYAIAFIILHRES</sequence>
<evidence type="ECO:0000256" key="6">
    <source>
        <dbReference type="ARBA" id="ARBA00022723"/>
    </source>
</evidence>
<proteinExistence type="inferred from homology"/>